<dbReference type="AlphaFoldDB" id="A0A167QXE0"/>
<dbReference type="GO" id="GO:0005634">
    <property type="term" value="C:nucleus"/>
    <property type="evidence" value="ECO:0007669"/>
    <property type="project" value="UniProtKB-SubCell"/>
</dbReference>
<organism evidence="6 7">
    <name type="scientific">Phycomyces blakesleeanus (strain ATCC 8743b / DSM 1359 / FGSC 10004 / NBRC 33097 / NRRL 1555)</name>
    <dbReference type="NCBI Taxonomy" id="763407"/>
    <lineage>
        <taxon>Eukaryota</taxon>
        <taxon>Fungi</taxon>
        <taxon>Fungi incertae sedis</taxon>
        <taxon>Mucoromycota</taxon>
        <taxon>Mucoromycotina</taxon>
        <taxon>Mucoromycetes</taxon>
        <taxon>Mucorales</taxon>
        <taxon>Phycomycetaceae</taxon>
        <taxon>Phycomyces</taxon>
    </lineage>
</organism>
<proteinExistence type="predicted"/>
<accession>A0A167QXE0</accession>
<dbReference type="GO" id="GO:0006355">
    <property type="term" value="P:regulation of DNA-templated transcription"/>
    <property type="evidence" value="ECO:0007669"/>
    <property type="project" value="InterPro"/>
</dbReference>
<dbReference type="VEuPathDB" id="FungiDB:PHYBLDRAFT_95221"/>
<evidence type="ECO:0000313" key="7">
    <source>
        <dbReference type="Proteomes" id="UP000077315"/>
    </source>
</evidence>
<dbReference type="PROSITE" id="PS50071">
    <property type="entry name" value="HOMEOBOX_2"/>
    <property type="match status" value="1"/>
</dbReference>
<evidence type="ECO:0000256" key="3">
    <source>
        <dbReference type="ARBA" id="ARBA00023242"/>
    </source>
</evidence>
<dbReference type="OrthoDB" id="10056939at2759"/>
<dbReference type="GO" id="GO:0003677">
    <property type="term" value="F:DNA binding"/>
    <property type="evidence" value="ECO:0007669"/>
    <property type="project" value="UniProtKB-UniRule"/>
</dbReference>
<feature type="non-terminal residue" evidence="6">
    <location>
        <position position="57"/>
    </location>
</feature>
<protein>
    <submittedName>
        <fullName evidence="6">Homeodomain-like DNA binding domain-containing transcription factor</fullName>
    </submittedName>
</protein>
<dbReference type="SMART" id="SM00389">
    <property type="entry name" value="HOX"/>
    <property type="match status" value="1"/>
</dbReference>
<dbReference type="CDD" id="cd00086">
    <property type="entry name" value="homeodomain"/>
    <property type="match status" value="1"/>
</dbReference>
<evidence type="ECO:0000313" key="6">
    <source>
        <dbReference type="EMBL" id="OAD80424.1"/>
    </source>
</evidence>
<dbReference type="RefSeq" id="XP_018298464.1">
    <property type="nucleotide sequence ID" value="XM_018443888.1"/>
</dbReference>
<evidence type="ECO:0000256" key="2">
    <source>
        <dbReference type="ARBA" id="ARBA00023155"/>
    </source>
</evidence>
<dbReference type="PANTHER" id="PTHR11850">
    <property type="entry name" value="HOMEOBOX PROTEIN TRANSCRIPTION FACTORS"/>
    <property type="match status" value="1"/>
</dbReference>
<keyword evidence="2 4" id="KW-0371">Homeobox</keyword>
<name>A0A167QXE0_PHYB8</name>
<feature type="non-terminal residue" evidence="6">
    <location>
        <position position="1"/>
    </location>
</feature>
<reference evidence="7" key="1">
    <citation type="submission" date="2015-06" db="EMBL/GenBank/DDBJ databases">
        <title>Expansion of signal transduction pathways in fungi by whole-genome duplication.</title>
        <authorList>
            <consortium name="DOE Joint Genome Institute"/>
            <person name="Corrochano L.M."/>
            <person name="Kuo A."/>
            <person name="Marcet-Houben M."/>
            <person name="Polaino S."/>
            <person name="Salamov A."/>
            <person name="Villalobos J.M."/>
            <person name="Alvarez M.I."/>
            <person name="Avalos J."/>
            <person name="Benito E.P."/>
            <person name="Benoit I."/>
            <person name="Burger G."/>
            <person name="Camino L.P."/>
            <person name="Canovas D."/>
            <person name="Cerda-Olmedo E."/>
            <person name="Cheng J.-F."/>
            <person name="Dominguez A."/>
            <person name="Elias M."/>
            <person name="Eslava A.P."/>
            <person name="Glaser F."/>
            <person name="Grimwood J."/>
            <person name="Gutierrez G."/>
            <person name="Heitman J."/>
            <person name="Henrissat B."/>
            <person name="Iturriaga E.A."/>
            <person name="Lang B.F."/>
            <person name="Lavin J.L."/>
            <person name="Lee S."/>
            <person name="Li W."/>
            <person name="Lindquist E."/>
            <person name="Lopez-Garcia S."/>
            <person name="Luque E.M."/>
            <person name="Marcos A.T."/>
            <person name="Martin J."/>
            <person name="McCluskey K."/>
            <person name="Medina H.R."/>
            <person name="Miralles-Duran A."/>
            <person name="Miyazaki A."/>
            <person name="Munoz-Torres E."/>
            <person name="Oguiza J.A."/>
            <person name="Ohm R."/>
            <person name="Olmedo M."/>
            <person name="Orejas M."/>
            <person name="Ortiz-Castellanos L."/>
            <person name="Pisabarro A.G."/>
            <person name="Rodriguez-Romero J."/>
            <person name="Ruiz-Herrera J."/>
            <person name="Ruiz-Vazquez R."/>
            <person name="Sanz C."/>
            <person name="Schackwitz W."/>
            <person name="Schmutz J."/>
            <person name="Shahriari M."/>
            <person name="Shelest E."/>
            <person name="Silva-Franco F."/>
            <person name="Soanes D."/>
            <person name="Syed K."/>
            <person name="Tagua V.G."/>
            <person name="Talbot N.J."/>
            <person name="Thon M."/>
            <person name="De vries R.P."/>
            <person name="Wiebenga A."/>
            <person name="Yadav J.S."/>
            <person name="Braun E.L."/>
            <person name="Baker S."/>
            <person name="Garre V."/>
            <person name="Horwitz B."/>
            <person name="Torres-Martinez S."/>
            <person name="Idnurm A."/>
            <person name="Herrera-Estrella A."/>
            <person name="Gabaldon T."/>
            <person name="Grigoriev I.V."/>
        </authorList>
    </citation>
    <scope>NUCLEOTIDE SEQUENCE [LARGE SCALE GENOMIC DNA]</scope>
    <source>
        <strain evidence="7">NRRL 1555(-)</strain>
    </source>
</reference>
<comment type="subcellular location">
    <subcellularLocation>
        <location evidence="4">Nucleus</location>
    </subcellularLocation>
</comment>
<dbReference type="InterPro" id="IPR008422">
    <property type="entry name" value="KN_HD"/>
</dbReference>
<sequence length="57" mass="6716">RRRRGNLPKPVTAILKQWLVGHYDNPYPSEDEKGALKESTHLTLSQISNWFINARRR</sequence>
<keyword evidence="7" id="KW-1185">Reference proteome</keyword>
<dbReference type="GeneID" id="29004793"/>
<dbReference type="Proteomes" id="UP000077315">
    <property type="component" value="Unassembled WGS sequence"/>
</dbReference>
<evidence type="ECO:0000259" key="5">
    <source>
        <dbReference type="PROSITE" id="PS50071"/>
    </source>
</evidence>
<dbReference type="InterPro" id="IPR001356">
    <property type="entry name" value="HD"/>
</dbReference>
<dbReference type="InParanoid" id="A0A167QXE0"/>
<dbReference type="InterPro" id="IPR009057">
    <property type="entry name" value="Homeodomain-like_sf"/>
</dbReference>
<dbReference type="STRING" id="763407.A0A167QXE0"/>
<feature type="domain" description="Homeobox" evidence="5">
    <location>
        <begin position="1"/>
        <end position="57"/>
    </location>
</feature>
<keyword evidence="3 4" id="KW-0539">Nucleus</keyword>
<dbReference type="SUPFAM" id="SSF46689">
    <property type="entry name" value="Homeodomain-like"/>
    <property type="match status" value="1"/>
</dbReference>
<dbReference type="Gene3D" id="1.10.10.60">
    <property type="entry name" value="Homeodomain-like"/>
    <property type="match status" value="1"/>
</dbReference>
<dbReference type="Pfam" id="PF05920">
    <property type="entry name" value="Homeobox_KN"/>
    <property type="match status" value="1"/>
</dbReference>
<evidence type="ECO:0000256" key="4">
    <source>
        <dbReference type="PROSITE-ProRule" id="PRU00108"/>
    </source>
</evidence>
<evidence type="ECO:0000256" key="1">
    <source>
        <dbReference type="ARBA" id="ARBA00023125"/>
    </source>
</evidence>
<dbReference type="EMBL" id="KV440971">
    <property type="protein sequence ID" value="OAD80424.1"/>
    <property type="molecule type" value="Genomic_DNA"/>
</dbReference>
<keyword evidence="1 4" id="KW-0238">DNA-binding</keyword>
<gene>
    <name evidence="6" type="ORF">PHYBLDRAFT_95221</name>
</gene>
<dbReference type="InterPro" id="IPR050224">
    <property type="entry name" value="TALE_homeobox"/>
</dbReference>